<evidence type="ECO:0000256" key="1">
    <source>
        <dbReference type="ARBA" id="ARBA00023002"/>
    </source>
</evidence>
<proteinExistence type="predicted"/>
<dbReference type="PANTHER" id="PTHR45348">
    <property type="entry name" value="HYPOTHETICAL OXIDOREDUCTASE (EUROFUNG)"/>
    <property type="match status" value="1"/>
</dbReference>
<organism evidence="2 3">
    <name type="scientific">Penicillium capsulatum</name>
    <dbReference type="NCBI Taxonomy" id="69766"/>
    <lineage>
        <taxon>Eukaryota</taxon>
        <taxon>Fungi</taxon>
        <taxon>Dikarya</taxon>
        <taxon>Ascomycota</taxon>
        <taxon>Pezizomycotina</taxon>
        <taxon>Eurotiomycetes</taxon>
        <taxon>Eurotiomycetidae</taxon>
        <taxon>Eurotiales</taxon>
        <taxon>Aspergillaceae</taxon>
        <taxon>Penicillium</taxon>
    </lineage>
</organism>
<keyword evidence="1" id="KW-0560">Oxidoreductase</keyword>
<protein>
    <submittedName>
        <fullName evidence="2">Uncharacterized protein</fullName>
    </submittedName>
</protein>
<evidence type="ECO:0000313" key="2">
    <source>
        <dbReference type="EMBL" id="KAJ5161899.1"/>
    </source>
</evidence>
<dbReference type="AlphaFoldDB" id="A0A9W9LLJ5"/>
<reference evidence="2" key="2">
    <citation type="journal article" date="2023" name="IMA Fungus">
        <title>Comparative genomic study of the Penicillium genus elucidates a diverse pangenome and 15 lateral gene transfer events.</title>
        <authorList>
            <person name="Petersen C."/>
            <person name="Sorensen T."/>
            <person name="Nielsen M.R."/>
            <person name="Sondergaard T.E."/>
            <person name="Sorensen J.L."/>
            <person name="Fitzpatrick D.A."/>
            <person name="Frisvad J.C."/>
            <person name="Nielsen K.L."/>
        </authorList>
    </citation>
    <scope>NUCLEOTIDE SEQUENCE</scope>
    <source>
        <strain evidence="2">IBT 21917</strain>
    </source>
</reference>
<dbReference type="OrthoDB" id="9992527at2759"/>
<accession>A0A9W9LLJ5</accession>
<comment type="caution">
    <text evidence="2">The sequence shown here is derived from an EMBL/GenBank/DDBJ whole genome shotgun (WGS) entry which is preliminary data.</text>
</comment>
<dbReference type="Proteomes" id="UP001146351">
    <property type="component" value="Unassembled WGS sequence"/>
</dbReference>
<evidence type="ECO:0000313" key="3">
    <source>
        <dbReference type="Proteomes" id="UP001146351"/>
    </source>
</evidence>
<dbReference type="GO" id="GO:0016651">
    <property type="term" value="F:oxidoreductase activity, acting on NAD(P)H"/>
    <property type="evidence" value="ECO:0007669"/>
    <property type="project" value="InterPro"/>
</dbReference>
<dbReference type="EMBL" id="JAPQKO010000005">
    <property type="protein sequence ID" value="KAJ5161899.1"/>
    <property type="molecule type" value="Genomic_DNA"/>
</dbReference>
<name>A0A9W9LLJ5_9EURO</name>
<reference evidence="2" key="1">
    <citation type="submission" date="2022-11" db="EMBL/GenBank/DDBJ databases">
        <authorList>
            <person name="Petersen C."/>
        </authorList>
    </citation>
    <scope>NUCLEOTIDE SEQUENCE</scope>
    <source>
        <strain evidence="2">IBT 21917</strain>
    </source>
</reference>
<dbReference type="InterPro" id="IPR047122">
    <property type="entry name" value="Trans-enoyl_RdTase-like"/>
</dbReference>
<keyword evidence="3" id="KW-1185">Reference proteome</keyword>
<sequence>MGALTDDQGEMKGIGKYSQYTLADERISFPVAGISREHASTVPLAAAAVWPFLASRKPVSGYMRSSKDENAVDKIMGVAPTLQYVFDTIGNETSSSTASHALTEAGCLCTASKEDHELSAELFEKLPSWLESRLLNPSHLKLFKGLDSVPQGFQEHQDGKISAYKVVYEV</sequence>
<gene>
    <name evidence="2" type="ORF">N7492_007291</name>
</gene>
<dbReference type="Gene3D" id="3.40.50.720">
    <property type="entry name" value="NAD(P)-binding Rossmann-like Domain"/>
    <property type="match status" value="1"/>
</dbReference>
<dbReference type="Gene3D" id="3.90.180.10">
    <property type="entry name" value="Medium-chain alcohol dehydrogenases, catalytic domain"/>
    <property type="match status" value="1"/>
</dbReference>
<dbReference type="PANTHER" id="PTHR45348:SF2">
    <property type="entry name" value="ZINC-TYPE ALCOHOL DEHYDROGENASE-LIKE PROTEIN C2E1P3.01"/>
    <property type="match status" value="1"/>
</dbReference>